<dbReference type="EMBL" id="SNYC01000004">
    <property type="protein sequence ID" value="TDQ09484.1"/>
    <property type="molecule type" value="Genomic_DNA"/>
</dbReference>
<sequence length="840" mass="95704">MQGYSQHNFAAGKIIDSTTNRPIKNVSIKVYDEKKIIGYFSGDSLGHFKIPVLLLNGSTHVDFQATDYKNLLYTNKNKGTLSDQTIFIGLFKMKPDIVNLKEVVISQPKRYRDTINIKLHDQVFERSIMIDDLFSGKLGFYKDNNGKLYYNGKLVSDVLVNGADFFGKNNMEIYKNLPALVLNDVDIIETDIDSLTNVTLLRPTIKVNLKLKDKYKGGKFGTANLGAGSLSRYTAGADLYMYNKSQQLSLFANSNNVNLQDGSGQEPNISFSSNGNNTQNSSSSMMYRNLFYKNKIEFNAFLKGKINSTKFESISERRDEILGQLSNTFTSSNLKKASLEAANLYFNYAIDSLNRLKLSQVTEYNDNRQLDSLSYLLTVNNSTNNSGVNKLRNSDVLLSVKKIEYQKKFSKKGRIANIVASLSNRTHNVNENNLVVEQFDLAASKYIFEGIRNLVERTTDLNSEFTEPIGNDGFIKFLLTYRKEKLNLEERLIKDGLSNSDIFEHYSYNYLKQGVKIYKNLNNLALDATFIGITNIRQSQIEKETFFNIDAVISVDYKLIKQRKLFGQYSRTTNYPNVNQLTSINNSFDIISQQLGNAELKPEVKNKLEFTYDLKRTDSLTLELTGNLERFSSKFGLNISSSPGITQSVFFDNMGNSNNAEVAFSMSSTSKGSKNFNYRIGLSYVEMPGFFNDNKEMNRSINTNQMLSTNRVIIRDVLSISPAIAVSASKYYYQKNSNNQYNITYLDRILLKLFNLQLTVAPLINYNYNLTNNFSFASNMELKRSFLKDYGHAWIKVYDIFNTYAPINNLNTSFYTQSVRFSNLNRYFLIGASIKFNNLK</sequence>
<dbReference type="SUPFAM" id="SSF56935">
    <property type="entry name" value="Porins"/>
    <property type="match status" value="1"/>
</dbReference>
<comment type="caution">
    <text evidence="2">The sequence shown here is derived from an EMBL/GenBank/DDBJ whole genome shotgun (WGS) entry which is preliminary data.</text>
</comment>
<evidence type="ECO:0000313" key="2">
    <source>
        <dbReference type="EMBL" id="TDQ09484.1"/>
    </source>
</evidence>
<dbReference type="Pfam" id="PF14905">
    <property type="entry name" value="OMP_b-brl_3"/>
    <property type="match status" value="1"/>
</dbReference>
<dbReference type="SUPFAM" id="SSF49464">
    <property type="entry name" value="Carboxypeptidase regulatory domain-like"/>
    <property type="match status" value="1"/>
</dbReference>
<proteinExistence type="predicted"/>
<gene>
    <name evidence="2" type="ORF">ATK78_1639</name>
</gene>
<evidence type="ECO:0000259" key="1">
    <source>
        <dbReference type="Pfam" id="PF14905"/>
    </source>
</evidence>
<evidence type="ECO:0000313" key="3">
    <source>
        <dbReference type="Proteomes" id="UP000295620"/>
    </source>
</evidence>
<protein>
    <submittedName>
        <fullName evidence="2">Outer membrane receptor protein involved in Fe transport</fullName>
    </submittedName>
</protein>
<organism evidence="2 3">
    <name type="scientific">Pedobacter metabolipauper</name>
    <dbReference type="NCBI Taxonomy" id="425513"/>
    <lineage>
        <taxon>Bacteria</taxon>
        <taxon>Pseudomonadati</taxon>
        <taxon>Bacteroidota</taxon>
        <taxon>Sphingobacteriia</taxon>
        <taxon>Sphingobacteriales</taxon>
        <taxon>Sphingobacteriaceae</taxon>
        <taxon>Pedobacter</taxon>
    </lineage>
</organism>
<keyword evidence="2" id="KW-0675">Receptor</keyword>
<name>A0A4R6SXT7_9SPHI</name>
<accession>A0A4R6SXT7</accession>
<keyword evidence="3" id="KW-1185">Reference proteome</keyword>
<dbReference type="InterPro" id="IPR041700">
    <property type="entry name" value="OMP_b-brl_3"/>
</dbReference>
<dbReference type="InterPro" id="IPR008969">
    <property type="entry name" value="CarboxyPept-like_regulatory"/>
</dbReference>
<dbReference type="Proteomes" id="UP000295620">
    <property type="component" value="Unassembled WGS sequence"/>
</dbReference>
<dbReference type="RefSeq" id="WP_166664849.1">
    <property type="nucleotide sequence ID" value="NZ_SNYC01000004.1"/>
</dbReference>
<dbReference type="AlphaFoldDB" id="A0A4R6SXT7"/>
<reference evidence="2 3" key="1">
    <citation type="submission" date="2019-03" db="EMBL/GenBank/DDBJ databases">
        <title>Genomic Encyclopedia of Archaeal and Bacterial Type Strains, Phase II (KMG-II): from individual species to whole genera.</title>
        <authorList>
            <person name="Goeker M."/>
        </authorList>
    </citation>
    <scope>NUCLEOTIDE SEQUENCE [LARGE SCALE GENOMIC DNA]</scope>
    <source>
        <strain evidence="2 3">DSM 19035</strain>
    </source>
</reference>
<feature type="domain" description="Outer membrane protein beta-barrel" evidence="1">
    <location>
        <begin position="529"/>
        <end position="831"/>
    </location>
</feature>